<gene>
    <name evidence="8" type="ORF">UM93_05205</name>
</gene>
<name>A0A0D4BXA8_9MICC</name>
<dbReference type="PANTHER" id="PTHR43133">
    <property type="entry name" value="RNA POLYMERASE ECF-TYPE SIGMA FACTO"/>
    <property type="match status" value="1"/>
</dbReference>
<dbReference type="Gene3D" id="1.10.10.10">
    <property type="entry name" value="Winged helix-like DNA-binding domain superfamily/Winged helix DNA-binding domain"/>
    <property type="match status" value="1"/>
</dbReference>
<evidence type="ECO:0000256" key="4">
    <source>
        <dbReference type="ARBA" id="ARBA00023125"/>
    </source>
</evidence>
<dbReference type="HOGENOM" id="CLU_047691_9_2_11"/>
<keyword evidence="3" id="KW-0731">Sigma factor</keyword>
<dbReference type="CDD" id="cd06171">
    <property type="entry name" value="Sigma70_r4"/>
    <property type="match status" value="1"/>
</dbReference>
<protein>
    <submittedName>
        <fullName evidence="8">Uncharacterized protein</fullName>
    </submittedName>
</protein>
<accession>A0A0D4BXA8</accession>
<evidence type="ECO:0000259" key="6">
    <source>
        <dbReference type="Pfam" id="PF04542"/>
    </source>
</evidence>
<dbReference type="InterPro" id="IPR036388">
    <property type="entry name" value="WH-like_DNA-bd_sf"/>
</dbReference>
<evidence type="ECO:0000256" key="5">
    <source>
        <dbReference type="ARBA" id="ARBA00023163"/>
    </source>
</evidence>
<evidence type="ECO:0000259" key="7">
    <source>
        <dbReference type="Pfam" id="PF08281"/>
    </source>
</evidence>
<dbReference type="STRING" id="1618207.UM93_05205"/>
<keyword evidence="9" id="KW-1185">Reference proteome</keyword>
<feature type="domain" description="RNA polymerase sigma factor 70 region 4 type 2" evidence="7">
    <location>
        <begin position="106"/>
        <end position="153"/>
    </location>
</feature>
<dbReference type="Pfam" id="PF08281">
    <property type="entry name" value="Sigma70_r4_2"/>
    <property type="match status" value="1"/>
</dbReference>
<dbReference type="InterPro" id="IPR013249">
    <property type="entry name" value="RNA_pol_sigma70_r4_t2"/>
</dbReference>
<dbReference type="GO" id="GO:0003677">
    <property type="term" value="F:DNA binding"/>
    <property type="evidence" value="ECO:0007669"/>
    <property type="project" value="UniProtKB-KW"/>
</dbReference>
<dbReference type="Gene3D" id="1.10.1740.10">
    <property type="match status" value="1"/>
</dbReference>
<dbReference type="OrthoDB" id="4184921at2"/>
<dbReference type="InterPro" id="IPR013325">
    <property type="entry name" value="RNA_pol_sigma_r2"/>
</dbReference>
<dbReference type="Pfam" id="PF04542">
    <property type="entry name" value="Sigma70_r2"/>
    <property type="match status" value="1"/>
</dbReference>
<organism evidence="8 9">
    <name type="scientific">Psychromicrobium lacuslunae</name>
    <dbReference type="NCBI Taxonomy" id="1618207"/>
    <lineage>
        <taxon>Bacteria</taxon>
        <taxon>Bacillati</taxon>
        <taxon>Actinomycetota</taxon>
        <taxon>Actinomycetes</taxon>
        <taxon>Micrococcales</taxon>
        <taxon>Micrococcaceae</taxon>
        <taxon>Psychromicrobium</taxon>
    </lineage>
</organism>
<dbReference type="SUPFAM" id="SSF88659">
    <property type="entry name" value="Sigma3 and sigma4 domains of RNA polymerase sigma factors"/>
    <property type="match status" value="1"/>
</dbReference>
<evidence type="ECO:0000313" key="8">
    <source>
        <dbReference type="EMBL" id="AJT41067.1"/>
    </source>
</evidence>
<evidence type="ECO:0000256" key="1">
    <source>
        <dbReference type="ARBA" id="ARBA00010641"/>
    </source>
</evidence>
<keyword evidence="2" id="KW-0805">Transcription regulation</keyword>
<keyword evidence="5" id="KW-0804">Transcription</keyword>
<dbReference type="Proteomes" id="UP000061839">
    <property type="component" value="Chromosome"/>
</dbReference>
<dbReference type="SUPFAM" id="SSF88946">
    <property type="entry name" value="Sigma2 domain of RNA polymerase sigma factors"/>
    <property type="match status" value="1"/>
</dbReference>
<sequence length="168" mass="19516">MLMERERTFEQLHGQYQQKVLNFIRRRISSEETAQELTADVFRIAWQKYSEIPETSLPWLLSVARNVIGNAYQARQRAQELQERLIEAERAKARNGLDPQPRGRAEALNLLRDKEREILILAYWDDLSIRDIAIVLGCSESAASVRLYRARKAFAYALSRGNKTQGEH</sequence>
<dbReference type="AlphaFoldDB" id="A0A0D4BXA8"/>
<evidence type="ECO:0000256" key="2">
    <source>
        <dbReference type="ARBA" id="ARBA00023015"/>
    </source>
</evidence>
<dbReference type="EMBL" id="CP011005">
    <property type="protein sequence ID" value="AJT41067.1"/>
    <property type="molecule type" value="Genomic_DNA"/>
</dbReference>
<dbReference type="PANTHER" id="PTHR43133:SF8">
    <property type="entry name" value="RNA POLYMERASE SIGMA FACTOR HI_1459-RELATED"/>
    <property type="match status" value="1"/>
</dbReference>
<dbReference type="InterPro" id="IPR013324">
    <property type="entry name" value="RNA_pol_sigma_r3/r4-like"/>
</dbReference>
<dbReference type="NCBIfam" id="TIGR02937">
    <property type="entry name" value="sigma70-ECF"/>
    <property type="match status" value="1"/>
</dbReference>
<evidence type="ECO:0000256" key="3">
    <source>
        <dbReference type="ARBA" id="ARBA00023082"/>
    </source>
</evidence>
<evidence type="ECO:0000313" key="9">
    <source>
        <dbReference type="Proteomes" id="UP000061839"/>
    </source>
</evidence>
<dbReference type="InterPro" id="IPR007627">
    <property type="entry name" value="RNA_pol_sigma70_r2"/>
</dbReference>
<feature type="domain" description="RNA polymerase sigma-70 region 2" evidence="6">
    <location>
        <begin position="14"/>
        <end position="77"/>
    </location>
</feature>
<dbReference type="PATRIC" id="fig|1618207.4.peg.1059"/>
<dbReference type="InterPro" id="IPR039425">
    <property type="entry name" value="RNA_pol_sigma-70-like"/>
</dbReference>
<proteinExistence type="inferred from homology"/>
<dbReference type="GO" id="GO:0006352">
    <property type="term" value="P:DNA-templated transcription initiation"/>
    <property type="evidence" value="ECO:0007669"/>
    <property type="project" value="InterPro"/>
</dbReference>
<comment type="similarity">
    <text evidence="1">Belongs to the sigma-70 factor family. ECF subfamily.</text>
</comment>
<dbReference type="KEGG" id="ari:UM93_05205"/>
<reference evidence="8 9" key="1">
    <citation type="journal article" date="2015" name="Genome Announc.">
        <title>Complete Genome Sequencing of Protease-Producing Novel Arthrobacter sp. Strain IHBB 11108 Using PacBio Single-Molecule Real-Time Sequencing Technology.</title>
        <authorList>
            <person name="Kiran S."/>
            <person name="Swarnkar M.K."/>
            <person name="Pal M."/>
            <person name="Thakur R."/>
            <person name="Tewari R."/>
            <person name="Singh A.K."/>
            <person name="Gulati A."/>
        </authorList>
    </citation>
    <scope>NUCLEOTIDE SEQUENCE [LARGE SCALE GENOMIC DNA]</scope>
    <source>
        <strain evidence="8 9">IHBB 11108</strain>
    </source>
</reference>
<dbReference type="InterPro" id="IPR014284">
    <property type="entry name" value="RNA_pol_sigma-70_dom"/>
</dbReference>
<keyword evidence="4" id="KW-0238">DNA-binding</keyword>
<dbReference type="GO" id="GO:0016987">
    <property type="term" value="F:sigma factor activity"/>
    <property type="evidence" value="ECO:0007669"/>
    <property type="project" value="UniProtKB-KW"/>
</dbReference>